<dbReference type="RefSeq" id="WP_172158920.1">
    <property type="nucleotide sequence ID" value="NZ_CP053564.1"/>
</dbReference>
<dbReference type="EMBL" id="CP053564">
    <property type="protein sequence ID" value="QJY46939.1"/>
    <property type="molecule type" value="Genomic_DNA"/>
</dbReference>
<sequence length="556" mass="60101">MTTPAVADENDHFGDLAPIVAGERDWRYHADTLDTDLGAFVRDADRMRSNTVVRELDDPDMTAETARWQLNLRSTAADVEPCAAMQRAVDKWADGSRAGQFSGALAVIRLDEREHRGLATAVDQLWQVRAKDERDFNRVLRDARKIVLSDPTPEDERGCDCDEGPLAWVADATISGGGGATTSSGDKSTPGGRRLRMVRASAVQPQAARWLWQTGEYGRIPLGEVSVLAGRGNVGKSPFALWCAARITRGDLPGELSGSPADVLIYASEDSHEHTTVPRLTAAGADLDRVHLLNGTETDEDPEMPLVWARDIDLIRDAVEQTRAQLLVIDPLIDVHRGGANTDRTDDVRAGLRPLVALAHRTGAAVAGVAHFNKQRTGDVASLLSGSHGLRDTVRAVLAFVERPDGERVLGQDKNNLGRAGDDVPRLTYDMASVDVLIGGAPVSQPVFTITGTTDDTLSDVLLGGANDRADLPDDTAWLFELVAAGHPLPLHAKKCADEAERRGFKWDTVSRKARRSGLLVSRQQRGAVTTWVWTLTESGARRAGKAPVMPEAESA</sequence>
<dbReference type="InterPro" id="IPR027417">
    <property type="entry name" value="P-loop_NTPase"/>
</dbReference>
<dbReference type="Pfam" id="PF13481">
    <property type="entry name" value="AAA_25"/>
    <property type="match status" value="1"/>
</dbReference>
<dbReference type="Gene3D" id="3.40.50.300">
    <property type="entry name" value="P-loop containing nucleotide triphosphate hydrolases"/>
    <property type="match status" value="1"/>
</dbReference>
<keyword evidence="2" id="KW-1185">Reference proteome</keyword>
<evidence type="ECO:0000313" key="2">
    <source>
        <dbReference type="Proteomes" id="UP000505377"/>
    </source>
</evidence>
<dbReference type="SUPFAM" id="SSF52540">
    <property type="entry name" value="P-loop containing nucleoside triphosphate hydrolases"/>
    <property type="match status" value="1"/>
</dbReference>
<accession>A0A6M6JKI1</accession>
<name>A0A6M6JKI1_9PSEU</name>
<dbReference type="KEGG" id="pbro:HOP40_14865"/>
<organism evidence="1 2">
    <name type="scientific">Pseudonocardia broussonetiae</name>
    <dbReference type="NCBI Taxonomy" id="2736640"/>
    <lineage>
        <taxon>Bacteria</taxon>
        <taxon>Bacillati</taxon>
        <taxon>Actinomycetota</taxon>
        <taxon>Actinomycetes</taxon>
        <taxon>Pseudonocardiales</taxon>
        <taxon>Pseudonocardiaceae</taxon>
        <taxon>Pseudonocardia</taxon>
    </lineage>
</organism>
<reference evidence="1 2" key="1">
    <citation type="submission" date="2020-05" db="EMBL/GenBank/DDBJ databases">
        <authorList>
            <person name="Mo P."/>
        </authorList>
    </citation>
    <scope>NUCLEOTIDE SEQUENCE [LARGE SCALE GENOMIC DNA]</scope>
    <source>
        <strain evidence="1 2">Gen01</strain>
    </source>
</reference>
<dbReference type="AlphaFoldDB" id="A0A6M6JKI1"/>
<proteinExistence type="predicted"/>
<dbReference type="Proteomes" id="UP000505377">
    <property type="component" value="Chromosome"/>
</dbReference>
<protein>
    <submittedName>
        <fullName evidence="1">AAA family ATPase</fullName>
    </submittedName>
</protein>
<gene>
    <name evidence="1" type="ORF">HOP40_14865</name>
</gene>
<evidence type="ECO:0000313" key="1">
    <source>
        <dbReference type="EMBL" id="QJY46939.1"/>
    </source>
</evidence>